<dbReference type="PANTHER" id="PTHR48105">
    <property type="entry name" value="THIOREDOXIN REDUCTASE 1-RELATED-RELATED"/>
    <property type="match status" value="1"/>
</dbReference>
<dbReference type="InterPro" id="IPR050097">
    <property type="entry name" value="Ferredoxin-NADP_redctase_2"/>
</dbReference>
<feature type="domain" description="FAD/NAD(P)-binding" evidence="3">
    <location>
        <begin position="2"/>
        <end position="154"/>
    </location>
</feature>
<dbReference type="Gene3D" id="3.50.50.60">
    <property type="entry name" value="FAD/NAD(P)-binding domain"/>
    <property type="match status" value="2"/>
</dbReference>
<dbReference type="PRINTS" id="PR00368">
    <property type="entry name" value="FADPNR"/>
</dbReference>
<name>A0A932DSJ9_9BACT</name>
<evidence type="ECO:0000256" key="1">
    <source>
        <dbReference type="ARBA" id="ARBA00022630"/>
    </source>
</evidence>
<dbReference type="SUPFAM" id="SSF51971">
    <property type="entry name" value="Nucleotide-binding domain"/>
    <property type="match status" value="1"/>
</dbReference>
<evidence type="ECO:0000256" key="2">
    <source>
        <dbReference type="ARBA" id="ARBA00023002"/>
    </source>
</evidence>
<accession>A0A932DSJ9</accession>
<evidence type="ECO:0000259" key="3">
    <source>
        <dbReference type="Pfam" id="PF07992"/>
    </source>
</evidence>
<dbReference type="InterPro" id="IPR036188">
    <property type="entry name" value="FAD/NAD-bd_sf"/>
</dbReference>
<dbReference type="PRINTS" id="PR00469">
    <property type="entry name" value="PNDRDTASEII"/>
</dbReference>
<dbReference type="Proteomes" id="UP000709672">
    <property type="component" value="Unassembled WGS sequence"/>
</dbReference>
<protein>
    <submittedName>
        <fullName evidence="4">FAD-dependent oxidoreductase</fullName>
    </submittedName>
</protein>
<comment type="caution">
    <text evidence="4">The sequence shown here is derived from an EMBL/GenBank/DDBJ whole genome shotgun (WGS) entry which is preliminary data.</text>
</comment>
<keyword evidence="2" id="KW-0560">Oxidoreductase</keyword>
<evidence type="ECO:0000313" key="5">
    <source>
        <dbReference type="Proteomes" id="UP000709672"/>
    </source>
</evidence>
<dbReference type="InterPro" id="IPR023753">
    <property type="entry name" value="FAD/NAD-binding_dom"/>
</dbReference>
<keyword evidence="1" id="KW-0285">Flavoprotein</keyword>
<dbReference type="EMBL" id="JACPHQ010000023">
    <property type="protein sequence ID" value="MBI2465987.1"/>
    <property type="molecule type" value="Genomic_DNA"/>
</dbReference>
<gene>
    <name evidence="4" type="ORF">HYV66_02020</name>
</gene>
<evidence type="ECO:0000313" key="4">
    <source>
        <dbReference type="EMBL" id="MBI2465987.1"/>
    </source>
</evidence>
<reference evidence="4" key="1">
    <citation type="submission" date="2020-07" db="EMBL/GenBank/DDBJ databases">
        <title>Huge and variable diversity of episymbiotic CPR bacteria and DPANN archaea in groundwater ecosystems.</title>
        <authorList>
            <person name="He C.Y."/>
            <person name="Keren R."/>
            <person name="Whittaker M."/>
            <person name="Farag I.F."/>
            <person name="Doudna J."/>
            <person name="Cate J.H.D."/>
            <person name="Banfield J.F."/>
        </authorList>
    </citation>
    <scope>NUCLEOTIDE SEQUENCE</scope>
    <source>
        <strain evidence="4">NC_groundwater_418_Ag_B-0.1um_45_10</strain>
    </source>
</reference>
<dbReference type="GO" id="GO:0016491">
    <property type="term" value="F:oxidoreductase activity"/>
    <property type="evidence" value="ECO:0007669"/>
    <property type="project" value="UniProtKB-KW"/>
</dbReference>
<organism evidence="4 5">
    <name type="scientific">Candidatus Sungiibacteriota bacterium</name>
    <dbReference type="NCBI Taxonomy" id="2750080"/>
    <lineage>
        <taxon>Bacteria</taxon>
        <taxon>Candidatus Sungiibacteriota</taxon>
    </lineage>
</organism>
<proteinExistence type="predicted"/>
<sequence length="157" mass="16452">MFDLIIVGASAAGLSASVYAARRRMNFKIISADIGGEVATSGEIENWPGVIHTDGVALADQFKAHALANKVIIDEGKWVGDIKKEGNIFLISGKNPDGSAFEVTSKSVLVATGVHPRELGVPGEKEFRNKGVSYCTVCDGPLFSGQTVATIGGGKFI</sequence>
<dbReference type="Pfam" id="PF07992">
    <property type="entry name" value="Pyr_redox_2"/>
    <property type="match status" value="1"/>
</dbReference>
<dbReference type="AlphaFoldDB" id="A0A932DSJ9"/>